<keyword evidence="9" id="KW-0175">Coiled coil</keyword>
<dbReference type="SMART" id="SM01035">
    <property type="entry name" value="BOP1NT"/>
    <property type="match status" value="1"/>
</dbReference>
<keyword evidence="6 7" id="KW-0539">Nucleus</keyword>
<dbReference type="GO" id="GO:0006351">
    <property type="term" value="P:DNA-templated transcription"/>
    <property type="evidence" value="ECO:0007669"/>
    <property type="project" value="InterPro"/>
</dbReference>
<dbReference type="InterPro" id="IPR007219">
    <property type="entry name" value="XnlR_reg_dom"/>
</dbReference>
<comment type="subcellular location">
    <subcellularLocation>
        <location evidence="7">Nucleus</location>
        <location evidence="7">Nucleolus</location>
    </subcellularLocation>
    <subcellularLocation>
        <location evidence="7">Nucleus</location>
        <location evidence="7">Nucleoplasm</location>
    </subcellularLocation>
</comment>
<dbReference type="PROSITE" id="PS50048">
    <property type="entry name" value="ZN2_CY6_FUNGAL_2"/>
    <property type="match status" value="1"/>
</dbReference>
<keyword evidence="2 7" id="KW-0698">rRNA processing</keyword>
<dbReference type="PANTHER" id="PTHR17605">
    <property type="entry name" value="RIBOSOME BIOGENESIS PROTEIN BOP1 BLOCK OF PROLIFERATION 1 PROTEIN"/>
    <property type="match status" value="1"/>
</dbReference>
<dbReference type="GO" id="GO:0070545">
    <property type="term" value="C:PeBoW complex"/>
    <property type="evidence" value="ECO:0007669"/>
    <property type="project" value="TreeGrafter"/>
</dbReference>
<proteinExistence type="inferred from homology"/>
<protein>
    <recommendedName>
        <fullName evidence="7">Ribosome biogenesis protein ERB1</fullName>
    </recommendedName>
    <alternativeName>
        <fullName evidence="7">Eukaryotic ribosome biogenesis protein 1</fullName>
    </alternativeName>
</protein>
<evidence type="ECO:0000313" key="13">
    <source>
        <dbReference type="Proteomes" id="UP000472727"/>
    </source>
</evidence>
<accession>A0A7C8QP52</accession>
<evidence type="ECO:0000256" key="4">
    <source>
        <dbReference type="ARBA" id="ARBA00022723"/>
    </source>
</evidence>
<feature type="region of interest" description="Disordered" evidence="10">
    <location>
        <begin position="580"/>
        <end position="747"/>
    </location>
</feature>
<feature type="compositionally biased region" description="Basic and acidic residues" evidence="10">
    <location>
        <begin position="712"/>
        <end position="725"/>
    </location>
</feature>
<dbReference type="GO" id="GO:0030687">
    <property type="term" value="C:preribosome, large subunit precursor"/>
    <property type="evidence" value="ECO:0007669"/>
    <property type="project" value="UniProtKB-UniRule"/>
</dbReference>
<dbReference type="Pfam" id="PF08145">
    <property type="entry name" value="BOP1NT"/>
    <property type="match status" value="1"/>
</dbReference>
<dbReference type="SMART" id="SM00906">
    <property type="entry name" value="Fungal_trans"/>
    <property type="match status" value="1"/>
</dbReference>
<feature type="repeat" description="WD" evidence="8">
    <location>
        <begin position="1365"/>
        <end position="1390"/>
    </location>
</feature>
<dbReference type="Proteomes" id="UP000472727">
    <property type="component" value="Unassembled WGS sequence"/>
</dbReference>
<dbReference type="PROSITE" id="PS50082">
    <property type="entry name" value="WD_REPEATS_2"/>
    <property type="match status" value="2"/>
</dbReference>
<keyword evidence="4" id="KW-0479">Metal-binding</keyword>
<dbReference type="Pfam" id="PF00172">
    <property type="entry name" value="Zn_clus"/>
    <property type="match status" value="1"/>
</dbReference>
<dbReference type="InterPro" id="IPR012953">
    <property type="entry name" value="BOP1_N_dom"/>
</dbReference>
<dbReference type="FunFam" id="2.130.10.10:FF:000061">
    <property type="entry name" value="Ribosome biogenesis protein BOP1 homolog"/>
    <property type="match status" value="1"/>
</dbReference>
<evidence type="ECO:0000256" key="3">
    <source>
        <dbReference type="ARBA" id="ARBA00022574"/>
    </source>
</evidence>
<evidence type="ECO:0000256" key="6">
    <source>
        <dbReference type="ARBA" id="ARBA00023242"/>
    </source>
</evidence>
<evidence type="ECO:0000256" key="8">
    <source>
        <dbReference type="PROSITE-ProRule" id="PRU00221"/>
    </source>
</evidence>
<evidence type="ECO:0000256" key="10">
    <source>
        <dbReference type="SAM" id="MobiDB-lite"/>
    </source>
</evidence>
<comment type="caution">
    <text evidence="12">The sequence shown here is derived from an EMBL/GenBank/DDBJ whole genome shotgun (WGS) entry which is preliminary data.</text>
</comment>
<dbReference type="InterPro" id="IPR036864">
    <property type="entry name" value="Zn2-C6_fun-type_DNA-bd_sf"/>
</dbReference>
<dbReference type="Pfam" id="PF04082">
    <property type="entry name" value="Fungal_trans"/>
    <property type="match status" value="1"/>
</dbReference>
<keyword evidence="5" id="KW-0677">Repeat</keyword>
<dbReference type="GO" id="GO:0005654">
    <property type="term" value="C:nucleoplasm"/>
    <property type="evidence" value="ECO:0007669"/>
    <property type="project" value="UniProtKB-SubCell"/>
</dbReference>
<dbReference type="SUPFAM" id="SSF50978">
    <property type="entry name" value="WD40 repeat-like"/>
    <property type="match status" value="1"/>
</dbReference>
<dbReference type="InterPro" id="IPR001138">
    <property type="entry name" value="Zn2Cys6_DnaBD"/>
</dbReference>
<dbReference type="GO" id="GO:0000463">
    <property type="term" value="P:maturation of LSU-rRNA from tricistronic rRNA transcript (SSU-rRNA, 5.8S rRNA, LSU-rRNA)"/>
    <property type="evidence" value="ECO:0007669"/>
    <property type="project" value="UniProtKB-UniRule"/>
</dbReference>
<dbReference type="InterPro" id="IPR036322">
    <property type="entry name" value="WD40_repeat_dom_sf"/>
</dbReference>
<dbReference type="Gene3D" id="4.10.240.10">
    <property type="entry name" value="Zn(2)-C6 fungal-type DNA-binding domain"/>
    <property type="match status" value="1"/>
</dbReference>
<dbReference type="PROSITE" id="PS00463">
    <property type="entry name" value="ZN2_CY6_FUNGAL_1"/>
    <property type="match status" value="1"/>
</dbReference>
<keyword evidence="1 7" id="KW-0690">Ribosome biogenesis</keyword>
<organism evidence="12 13">
    <name type="scientific">Orbilia oligospora</name>
    <name type="common">Nematode-trapping fungus</name>
    <name type="synonym">Arthrobotrys oligospora</name>
    <dbReference type="NCBI Taxonomy" id="2813651"/>
    <lineage>
        <taxon>Eukaryota</taxon>
        <taxon>Fungi</taxon>
        <taxon>Dikarya</taxon>
        <taxon>Ascomycota</taxon>
        <taxon>Pezizomycotina</taxon>
        <taxon>Orbiliomycetes</taxon>
        <taxon>Orbiliales</taxon>
        <taxon>Orbiliaceae</taxon>
        <taxon>Orbilia</taxon>
    </lineage>
</organism>
<dbReference type="Pfam" id="PF00400">
    <property type="entry name" value="WD40"/>
    <property type="match status" value="4"/>
</dbReference>
<feature type="compositionally biased region" description="Acidic residues" evidence="10">
    <location>
        <begin position="654"/>
        <end position="711"/>
    </location>
</feature>
<dbReference type="HAMAP" id="MF_03027">
    <property type="entry name" value="BOP1"/>
    <property type="match status" value="1"/>
</dbReference>
<evidence type="ECO:0000256" key="5">
    <source>
        <dbReference type="ARBA" id="ARBA00022737"/>
    </source>
</evidence>
<dbReference type="SMART" id="SM00066">
    <property type="entry name" value="GAL4"/>
    <property type="match status" value="1"/>
</dbReference>
<dbReference type="InterPro" id="IPR001680">
    <property type="entry name" value="WD40_rpt"/>
</dbReference>
<dbReference type="InterPro" id="IPR028598">
    <property type="entry name" value="BOP1/Erb1"/>
</dbReference>
<comment type="function">
    <text evidence="7">Component of the NOP7 complex, which is required for maturation of the 25S and 5.8S ribosomal RNAs and formation of the 60S ribosome.</text>
</comment>
<dbReference type="PROSITE" id="PS00678">
    <property type="entry name" value="WD_REPEATS_1"/>
    <property type="match status" value="1"/>
</dbReference>
<dbReference type="Gene3D" id="2.130.10.10">
    <property type="entry name" value="YVTN repeat-like/Quinoprotein amine dehydrogenase"/>
    <property type="match status" value="1"/>
</dbReference>
<dbReference type="InterPro" id="IPR019775">
    <property type="entry name" value="WD40_repeat_CS"/>
</dbReference>
<dbReference type="SUPFAM" id="SSF57701">
    <property type="entry name" value="Zn2/Cys6 DNA-binding domain"/>
    <property type="match status" value="1"/>
</dbReference>
<dbReference type="CDD" id="cd12148">
    <property type="entry name" value="fungal_TF_MHR"/>
    <property type="match status" value="1"/>
</dbReference>
<dbReference type="InterPro" id="IPR015943">
    <property type="entry name" value="WD40/YVTN_repeat-like_dom_sf"/>
</dbReference>
<dbReference type="SMART" id="SM00320">
    <property type="entry name" value="WD40"/>
    <property type="match status" value="7"/>
</dbReference>
<feature type="region of interest" description="Disordered" evidence="10">
    <location>
        <begin position="920"/>
        <end position="975"/>
    </location>
</feature>
<dbReference type="GO" id="GO:0008270">
    <property type="term" value="F:zinc ion binding"/>
    <property type="evidence" value="ECO:0007669"/>
    <property type="project" value="InterPro"/>
</dbReference>
<name>A0A7C8QP52_ORBOL</name>
<evidence type="ECO:0000256" key="1">
    <source>
        <dbReference type="ARBA" id="ARBA00022517"/>
    </source>
</evidence>
<feature type="region of interest" description="Disordered" evidence="10">
    <location>
        <begin position="84"/>
        <end position="110"/>
    </location>
</feature>
<reference evidence="12 13" key="1">
    <citation type="submission" date="2019-06" db="EMBL/GenBank/DDBJ databases">
        <authorList>
            <person name="Palmer J.M."/>
        </authorList>
    </citation>
    <scope>NUCLEOTIDE SEQUENCE [LARGE SCALE GENOMIC DNA]</scope>
    <source>
        <strain evidence="12 13">TWF106</strain>
    </source>
</reference>
<gene>
    <name evidence="7 12" type="primary">ERB1</name>
    <name evidence="12" type="ORF">TWF106_006936</name>
</gene>
<feature type="coiled-coil region" evidence="9">
    <location>
        <begin position="57"/>
        <end position="84"/>
    </location>
</feature>
<evidence type="ECO:0000256" key="2">
    <source>
        <dbReference type="ARBA" id="ARBA00022552"/>
    </source>
</evidence>
<feature type="domain" description="Zn(2)-C6 fungal-type" evidence="11">
    <location>
        <begin position="18"/>
        <end position="50"/>
    </location>
</feature>
<dbReference type="PROSITE" id="PS50294">
    <property type="entry name" value="WD_REPEATS_REGION"/>
    <property type="match status" value="2"/>
</dbReference>
<evidence type="ECO:0000256" key="9">
    <source>
        <dbReference type="SAM" id="Coils"/>
    </source>
</evidence>
<dbReference type="CDD" id="cd00200">
    <property type="entry name" value="WD40"/>
    <property type="match status" value="1"/>
</dbReference>
<sequence length="1390" mass="156512">MSSEFQTPPLRVSRPVSACSACRRAKIKCDGKLPACSACEKHGKSAECSSSSDQFARGKERSYVASLEAKIERLEQKKAQLTGKPFRPSNQVDHFTSGGGGTDGDRISAGTTGMVGSARKRAEGAQVEELISDLGFITVNATSKGLYDFTEDMSFSKLVLRAASLQQDIVPSLTPCPLPDRHTALSLIQHYLDSIFSHYPFFDETSLFMSVNAVFRDEATASSRDLYICYMVLAISTVSISKGTDATAKLRAAGYVTTAVGHSRQILVPYSTIGIQATLLMIQYALLEPSTYNPWYLIGVAVRILIDLGLHQDLQKSSKQTANEAELRRRIFYSVYTYDRYISMTYERPYSFSDDAINVRLPHPEGVATKIANWSGQPISLTLAMELFKFSKINSQWYQYLWFSERVKLSTPRDYCDARRQDLRDWLNNLPSSIEPTQMEMLKLEYFYMRIYLDLPNPRVHDLSESIRVAIVENTFEYVRLFQKLLLEGGPRFHYTYCDAIRAYSLGQKLIDILNWPGNTFLSGSAGYKAKTALLGIRTLLDMLGQRWTEIEKFKERFYRDSEPLVAQLRDLGEAYVSPHQSPQAMLRGLEDSVTRERSPQWVHQGVLRPDSSTLNRPPHTSSSKLTFSTMPTKVTTRKRSRAEAEAEKPVLSSEDEFEIPEINGDEDSSDDSDFTAGDEDSDEEEEFSSGAEDEGEEQDIDSDEIPSEDEASPKENGTADHDASGDEEAEPADNVKVVTGADGNPRYIYPEIEPVYDSDDTDAEETNTIGNIPLEYYENYPHVGYDINGKRIMRPAAGKALDTLLDSIELPKGWTGLVDKNSGAALNLTEEELEIVKKLQRSEITDEGFDPYPDMVEWFSSKVEQMPLSSAPEPKRRFVPSKHEQKRIMKIVKGIREGRILPHKPQAETSQEPEFYDIWADDAPPKPDHVMNIPAPKLPPPTHDESYNPPPEYLPNDKERKEWEEQDPEDRDKNYLPRTHKALRLVPGFNGFIGERFERCLDLYLAPRVRRNKLNIDPASLLPKLPSPDDLKPFPTTCATVYRGHEGRVRSVAADPTGVWVATGGDDGTVRVWEILTGRQVWKLKVSSDEAVDSVTWRPTTEGRILAAACGNEILLVVPPIFDFEEETQGKEVLSAGFGYAANRQGKKEAPGIWSKPDTALEEEGVVVTITVRKTVKYIAWHRRGDYLVTVSPEDVRRAVCIHRVSTHLSQTPFKEKSVTKGIPQRVQFHPSKPLLFVATKRYIKIYDLAKAELSKTLKPGARWISSIDIHPQGDNLIVGSYDKRLLWHDLDLSTKPYRTLRYHDKGIRAVSFHRGGFPLFCSSSDDGTVQVFHGRIYSDLMENALIVPLKVLKGHKITAHLGVLDVDWHPKQPWLFSAGADGTARLWN</sequence>
<dbReference type="EMBL" id="WIWS01000035">
    <property type="protein sequence ID" value="KAF3219784.1"/>
    <property type="molecule type" value="Genomic_DNA"/>
</dbReference>
<dbReference type="GO" id="GO:0003677">
    <property type="term" value="F:DNA binding"/>
    <property type="evidence" value="ECO:0007669"/>
    <property type="project" value="InterPro"/>
</dbReference>
<dbReference type="CDD" id="cd00067">
    <property type="entry name" value="GAL4"/>
    <property type="match status" value="1"/>
</dbReference>
<feature type="compositionally biased region" description="Basic and acidic residues" evidence="10">
    <location>
        <begin position="589"/>
        <end position="599"/>
    </location>
</feature>
<dbReference type="PANTHER" id="PTHR17605:SF0">
    <property type="entry name" value="RIBOSOME BIOGENESIS PROTEIN BOP1"/>
    <property type="match status" value="1"/>
</dbReference>
<dbReference type="GO" id="GO:0043021">
    <property type="term" value="F:ribonucleoprotein complex binding"/>
    <property type="evidence" value="ECO:0007669"/>
    <property type="project" value="UniProtKB-UniRule"/>
</dbReference>
<dbReference type="GO" id="GO:0000981">
    <property type="term" value="F:DNA-binding transcription factor activity, RNA polymerase II-specific"/>
    <property type="evidence" value="ECO:0007669"/>
    <property type="project" value="InterPro"/>
</dbReference>
<dbReference type="GO" id="GO:0000466">
    <property type="term" value="P:maturation of 5.8S rRNA from tricistronic rRNA transcript (SSU-rRNA, 5.8S rRNA, LSU-rRNA)"/>
    <property type="evidence" value="ECO:0007669"/>
    <property type="project" value="UniProtKB-UniRule"/>
</dbReference>
<feature type="repeat" description="WD" evidence="8">
    <location>
        <begin position="1043"/>
        <end position="1084"/>
    </location>
</feature>
<evidence type="ECO:0000259" key="11">
    <source>
        <dbReference type="PROSITE" id="PS50048"/>
    </source>
</evidence>
<feature type="compositionally biased region" description="Polar residues" evidence="10">
    <location>
        <begin position="611"/>
        <end position="635"/>
    </location>
</feature>
<comment type="subunit">
    <text evidence="7">Component of the NOP7 complex, composed of ERB1, NOP7 and YTM1. Within the NOP7 complex ERB1 appears to interact directly with NOP7 and YTM1. The NOP7 complex also associates with the 66S pre-ribosome.</text>
</comment>
<keyword evidence="3 8" id="KW-0853">WD repeat</keyword>
<evidence type="ECO:0000313" key="12">
    <source>
        <dbReference type="EMBL" id="KAF3219784.1"/>
    </source>
</evidence>
<evidence type="ECO:0000256" key="7">
    <source>
        <dbReference type="HAMAP-Rule" id="MF_03027"/>
    </source>
</evidence>
<comment type="similarity">
    <text evidence="7">Belongs to the WD repeat BOP1/ERB1 family.</text>
</comment>